<evidence type="ECO:0000259" key="9">
    <source>
        <dbReference type="Pfam" id="PF12704"/>
    </source>
</evidence>
<name>A0A517P051_9BACT</name>
<dbReference type="GO" id="GO:0005524">
    <property type="term" value="F:ATP binding"/>
    <property type="evidence" value="ECO:0007669"/>
    <property type="project" value="UniProtKB-KW"/>
</dbReference>
<dbReference type="PANTHER" id="PTHR30572:SF4">
    <property type="entry name" value="ABC TRANSPORTER PERMEASE YTRF"/>
    <property type="match status" value="1"/>
</dbReference>
<dbReference type="InterPro" id="IPR025857">
    <property type="entry name" value="MacB_PCD"/>
</dbReference>
<reference evidence="10 11" key="1">
    <citation type="submission" date="2019-02" db="EMBL/GenBank/DDBJ databases">
        <title>Deep-cultivation of Planctomycetes and their phenomic and genomic characterization uncovers novel biology.</title>
        <authorList>
            <person name="Wiegand S."/>
            <person name="Jogler M."/>
            <person name="Boedeker C."/>
            <person name="Pinto D."/>
            <person name="Vollmers J."/>
            <person name="Rivas-Marin E."/>
            <person name="Kohn T."/>
            <person name="Peeters S.H."/>
            <person name="Heuer A."/>
            <person name="Rast P."/>
            <person name="Oberbeckmann S."/>
            <person name="Bunk B."/>
            <person name="Jeske O."/>
            <person name="Meyerdierks A."/>
            <person name="Storesund J.E."/>
            <person name="Kallscheuer N."/>
            <person name="Luecker S."/>
            <person name="Lage O.M."/>
            <person name="Pohl T."/>
            <person name="Merkel B.J."/>
            <person name="Hornburger P."/>
            <person name="Mueller R.-W."/>
            <person name="Bruemmer F."/>
            <person name="Labrenz M."/>
            <person name="Spormann A.M."/>
            <person name="Op den Camp H."/>
            <person name="Overmann J."/>
            <person name="Amann R."/>
            <person name="Jetten M.S.M."/>
            <person name="Mascher T."/>
            <person name="Medema M.H."/>
            <person name="Devos D.P."/>
            <person name="Kaster A.-K."/>
            <person name="Ovreas L."/>
            <person name="Rohde M."/>
            <person name="Galperin M.Y."/>
            <person name="Jogler C."/>
        </authorList>
    </citation>
    <scope>NUCLEOTIDE SEQUENCE [LARGE SCALE GENOMIC DNA]</scope>
    <source>
        <strain evidence="10 11">K23_9</strain>
    </source>
</reference>
<keyword evidence="5 7" id="KW-0472">Membrane</keyword>
<dbReference type="PANTHER" id="PTHR30572">
    <property type="entry name" value="MEMBRANE COMPONENT OF TRANSPORTER-RELATED"/>
    <property type="match status" value="1"/>
</dbReference>
<evidence type="ECO:0000256" key="7">
    <source>
        <dbReference type="SAM" id="Phobius"/>
    </source>
</evidence>
<feature type="domain" description="MacB-like periplasmic core" evidence="9">
    <location>
        <begin position="22"/>
        <end position="246"/>
    </location>
</feature>
<protein>
    <submittedName>
        <fullName evidence="10">Macrolide export ATP-binding/permease protein MacB</fullName>
        <ecNumber evidence="10">3.6.3.-</ecNumber>
    </submittedName>
</protein>
<evidence type="ECO:0000256" key="1">
    <source>
        <dbReference type="ARBA" id="ARBA00004651"/>
    </source>
</evidence>
<dbReference type="Pfam" id="PF12704">
    <property type="entry name" value="MacB_PCD"/>
    <property type="match status" value="1"/>
</dbReference>
<feature type="domain" description="ABC3 transporter permease C-terminal" evidence="8">
    <location>
        <begin position="286"/>
        <end position="406"/>
    </location>
</feature>
<dbReference type="InterPro" id="IPR003838">
    <property type="entry name" value="ABC3_permease_C"/>
</dbReference>
<dbReference type="Pfam" id="PF02687">
    <property type="entry name" value="FtsX"/>
    <property type="match status" value="1"/>
</dbReference>
<dbReference type="AlphaFoldDB" id="A0A517P051"/>
<feature type="transmembrane region" description="Helical" evidence="7">
    <location>
        <begin position="327"/>
        <end position="350"/>
    </location>
</feature>
<keyword evidence="11" id="KW-1185">Reference proteome</keyword>
<dbReference type="GO" id="GO:0005886">
    <property type="term" value="C:plasma membrane"/>
    <property type="evidence" value="ECO:0007669"/>
    <property type="project" value="UniProtKB-SubCell"/>
</dbReference>
<feature type="transmembrane region" description="Helical" evidence="7">
    <location>
        <begin position="370"/>
        <end position="396"/>
    </location>
</feature>
<keyword evidence="10" id="KW-0067">ATP-binding</keyword>
<dbReference type="OrthoDB" id="9770099at2"/>
<evidence type="ECO:0000313" key="11">
    <source>
        <dbReference type="Proteomes" id="UP000319817"/>
    </source>
</evidence>
<dbReference type="GO" id="GO:0022857">
    <property type="term" value="F:transmembrane transporter activity"/>
    <property type="evidence" value="ECO:0007669"/>
    <property type="project" value="TreeGrafter"/>
</dbReference>
<dbReference type="EMBL" id="CP036526">
    <property type="protein sequence ID" value="QDT12745.1"/>
    <property type="molecule type" value="Genomic_DNA"/>
</dbReference>
<comment type="subcellular location">
    <subcellularLocation>
        <location evidence="1">Cell membrane</location>
        <topology evidence="1">Multi-pass membrane protein</topology>
    </subcellularLocation>
</comment>
<dbReference type="RefSeq" id="WP_145420593.1">
    <property type="nucleotide sequence ID" value="NZ_CP036526.1"/>
</dbReference>
<feature type="transmembrane region" description="Helical" evidence="7">
    <location>
        <begin position="21"/>
        <end position="42"/>
    </location>
</feature>
<sequence>MSFIDTVRIALRALVKNKMRAVLTIIGVVIGIAAVTTIVSIGQGASQLVSGEFEALGTNVVLVLPGQTRRGGVRQSGAPTLTAADSVAIGAECPAVLASSPIVGTSGQIIYGNENWNPREMQGVGADFLTVRNWKLEAGGFFSTSDIESNAKVCVIGQALIPKLFRTVNPLDETIRVNNVPFRVIGILAKKGANMVGDDQDDIVLMPHTTVRKRINGSPLDTVHAIMVSARSTNQMGKATKQIENLMHERHQVGPTDEPDFSVQDTTEIAATLGIITGTLTLMLSAIAGISLLVGGVGIMNIMLVSVTERTREIGIRMAIGARGKDILRQFLIESVVLSCIGGAIGLALGTATSMAATVLINAYKPGTDWPMVVSIPAAFVAMGFAAIVGVFFGYYPARRASKLDPIDALRYE</sequence>
<keyword evidence="4 7" id="KW-1133">Transmembrane helix</keyword>
<dbReference type="GO" id="GO:0016787">
    <property type="term" value="F:hydrolase activity"/>
    <property type="evidence" value="ECO:0007669"/>
    <property type="project" value="UniProtKB-KW"/>
</dbReference>
<dbReference type="EC" id="3.6.3.-" evidence="10"/>
<dbReference type="InterPro" id="IPR050250">
    <property type="entry name" value="Macrolide_Exporter_MacB"/>
</dbReference>
<evidence type="ECO:0000256" key="5">
    <source>
        <dbReference type="ARBA" id="ARBA00023136"/>
    </source>
</evidence>
<organism evidence="10 11">
    <name type="scientific">Stieleria marina</name>
    <dbReference type="NCBI Taxonomy" id="1930275"/>
    <lineage>
        <taxon>Bacteria</taxon>
        <taxon>Pseudomonadati</taxon>
        <taxon>Planctomycetota</taxon>
        <taxon>Planctomycetia</taxon>
        <taxon>Pirellulales</taxon>
        <taxon>Pirellulaceae</taxon>
        <taxon>Stieleria</taxon>
    </lineage>
</organism>
<proteinExistence type="inferred from homology"/>
<keyword evidence="10" id="KW-0547">Nucleotide-binding</keyword>
<evidence type="ECO:0000256" key="2">
    <source>
        <dbReference type="ARBA" id="ARBA00022475"/>
    </source>
</evidence>
<evidence type="ECO:0000313" key="10">
    <source>
        <dbReference type="EMBL" id="QDT12745.1"/>
    </source>
</evidence>
<evidence type="ECO:0000256" key="3">
    <source>
        <dbReference type="ARBA" id="ARBA00022692"/>
    </source>
</evidence>
<evidence type="ECO:0000256" key="4">
    <source>
        <dbReference type="ARBA" id="ARBA00022989"/>
    </source>
</evidence>
<dbReference type="Proteomes" id="UP000319817">
    <property type="component" value="Chromosome"/>
</dbReference>
<evidence type="ECO:0000256" key="6">
    <source>
        <dbReference type="ARBA" id="ARBA00038076"/>
    </source>
</evidence>
<evidence type="ECO:0000259" key="8">
    <source>
        <dbReference type="Pfam" id="PF02687"/>
    </source>
</evidence>
<comment type="similarity">
    <text evidence="6">Belongs to the ABC-4 integral membrane protein family.</text>
</comment>
<keyword evidence="10" id="KW-0378">Hydrolase</keyword>
<gene>
    <name evidence="10" type="primary">macB_8</name>
    <name evidence="10" type="ORF">K239x_47570</name>
</gene>
<feature type="transmembrane region" description="Helical" evidence="7">
    <location>
        <begin position="282"/>
        <end position="307"/>
    </location>
</feature>
<accession>A0A517P051</accession>
<keyword evidence="3 7" id="KW-0812">Transmembrane</keyword>
<keyword evidence="2" id="KW-1003">Cell membrane</keyword>